<comment type="pathway">
    <text evidence="4 5">Amino-acid degradation; L-kynurenine degradation; L-alanine and anthranilate from L-kynurenine: step 1/1.</text>
</comment>
<dbReference type="PIRSF" id="PIRSF038800">
    <property type="entry name" value="KYNU"/>
    <property type="match status" value="1"/>
</dbReference>
<proteinExistence type="inferred from homology"/>
<keyword evidence="1 4" id="KW-0662">Pyridine nucleotide biosynthesis</keyword>
<dbReference type="Pfam" id="PF00266">
    <property type="entry name" value="Aminotran_5"/>
    <property type="match status" value="1"/>
</dbReference>
<comment type="similarity">
    <text evidence="4 5">Belongs to the kynureninase family.</text>
</comment>
<dbReference type="InterPro" id="IPR010111">
    <property type="entry name" value="Kynureninase"/>
</dbReference>
<comment type="caution">
    <text evidence="7">The sequence shown here is derived from an EMBL/GenBank/DDBJ whole genome shotgun (WGS) entry which is preliminary data.</text>
</comment>
<dbReference type="GO" id="GO:0030170">
    <property type="term" value="F:pyridoxal phosphate binding"/>
    <property type="evidence" value="ECO:0007669"/>
    <property type="project" value="UniProtKB-UniRule"/>
</dbReference>
<dbReference type="FunFam" id="3.40.640.10:FF:000031">
    <property type="entry name" value="Kynureninase"/>
    <property type="match status" value="1"/>
</dbReference>
<evidence type="ECO:0000313" key="8">
    <source>
        <dbReference type="Proteomes" id="UP000886653"/>
    </source>
</evidence>
<reference evidence="7" key="1">
    <citation type="submission" date="2013-11" db="EMBL/GenBank/DDBJ databases">
        <title>Genome sequence of the fusiform rust pathogen reveals effectors for host alternation and coevolution with pine.</title>
        <authorList>
            <consortium name="DOE Joint Genome Institute"/>
            <person name="Smith K."/>
            <person name="Pendleton A."/>
            <person name="Kubisiak T."/>
            <person name="Anderson C."/>
            <person name="Salamov A."/>
            <person name="Aerts A."/>
            <person name="Riley R."/>
            <person name="Clum A."/>
            <person name="Lindquist E."/>
            <person name="Ence D."/>
            <person name="Campbell M."/>
            <person name="Kronenberg Z."/>
            <person name="Feau N."/>
            <person name="Dhillon B."/>
            <person name="Hamelin R."/>
            <person name="Burleigh J."/>
            <person name="Smith J."/>
            <person name="Yandell M."/>
            <person name="Nelson C."/>
            <person name="Grigoriev I."/>
            <person name="Davis J."/>
        </authorList>
    </citation>
    <scope>NUCLEOTIDE SEQUENCE</scope>
    <source>
        <strain evidence="7">G11</strain>
    </source>
</reference>
<evidence type="ECO:0000256" key="2">
    <source>
        <dbReference type="ARBA" id="ARBA00022801"/>
    </source>
</evidence>
<dbReference type="Gene3D" id="3.40.640.10">
    <property type="entry name" value="Type I PLP-dependent aspartate aminotransferase-like (Major domain)"/>
    <property type="match status" value="1"/>
</dbReference>
<dbReference type="PANTHER" id="PTHR14084">
    <property type="entry name" value="KYNURENINASE"/>
    <property type="match status" value="1"/>
</dbReference>
<feature type="binding site" evidence="4">
    <location>
        <position position="152"/>
    </location>
    <ligand>
        <name>pyridoxal 5'-phosphate</name>
        <dbReference type="ChEBI" id="CHEBI:597326"/>
    </ligand>
</feature>
<dbReference type="EC" id="3.7.1.3" evidence="4 5"/>
<sequence>MSSSTLAAQRALWARRLSASACLSLTDPEFARYMDTVASPGGLRAEFRLPKKSALTSAESSTDSSSAVPTSVDDEEADACVYLCGNSLGLQNRRAAEMVLEELDVWAERGVNGHFDHPLGRNWAEMAEMCLPALAALVGSSPSEVACNGSLTTNLHLLMLTFYRPTKDRYKILLEAKAFPSDLYAFASQAEMHGLDPADTLLLMRPREGEYHIRSEDILSTITKQGSSIALVLFPGVQYYTGQVFPIGPITAAAHKEGCIVGWDLAHAIGNIPLELHATGVDFAVWCSYKYLNAGPGSIAGFFVHQKWTSKPEALAGRPRLAGWFGHNPATRFAMPDTFEPIPGAAQFMHSNPAILPLVTLYSSLQLFAAYPGGFKALKARAEDLTGYLGSCLQGLDSFVELAHVNQSTRLGFTIITPLSPLRGSQLSLLFLPPGKGLMADVFARLAERGVVGDEREPDVLRLTPVAMYNSFEDCRKAVEVLDEVMKELGAGRKD</sequence>
<comment type="subcellular location">
    <subcellularLocation>
        <location evidence="4 5">Cytoplasm</location>
    </subcellularLocation>
</comment>
<name>A0A9P6N6S2_9BASI</name>
<keyword evidence="8" id="KW-1185">Reference proteome</keyword>
<dbReference type="EMBL" id="MU167429">
    <property type="protein sequence ID" value="KAG0140639.1"/>
    <property type="molecule type" value="Genomic_DNA"/>
</dbReference>
<comment type="cofactor">
    <cofactor evidence="4 5">
        <name>pyridoxal 5'-phosphate</name>
        <dbReference type="ChEBI" id="CHEBI:597326"/>
    </cofactor>
</comment>
<dbReference type="SUPFAM" id="SSF53383">
    <property type="entry name" value="PLP-dependent transferases"/>
    <property type="match status" value="1"/>
</dbReference>
<feature type="binding site" evidence="4">
    <location>
        <position position="324"/>
    </location>
    <ligand>
        <name>pyridoxal 5'-phosphate</name>
        <dbReference type="ChEBI" id="CHEBI:597326"/>
    </ligand>
</feature>
<dbReference type="AlphaFoldDB" id="A0A9P6N6S2"/>
<dbReference type="Pfam" id="PF22580">
    <property type="entry name" value="KYNU_C"/>
    <property type="match status" value="1"/>
</dbReference>
<evidence type="ECO:0000313" key="7">
    <source>
        <dbReference type="EMBL" id="KAG0140639.1"/>
    </source>
</evidence>
<dbReference type="HAMAP" id="MF_01970">
    <property type="entry name" value="Kynureninase"/>
    <property type="match status" value="1"/>
</dbReference>
<organism evidence="7 8">
    <name type="scientific">Cronartium quercuum f. sp. fusiforme G11</name>
    <dbReference type="NCBI Taxonomy" id="708437"/>
    <lineage>
        <taxon>Eukaryota</taxon>
        <taxon>Fungi</taxon>
        <taxon>Dikarya</taxon>
        <taxon>Basidiomycota</taxon>
        <taxon>Pucciniomycotina</taxon>
        <taxon>Pucciniomycetes</taxon>
        <taxon>Pucciniales</taxon>
        <taxon>Coleosporiaceae</taxon>
        <taxon>Cronartium</taxon>
    </lineage>
</organism>
<comment type="subunit">
    <text evidence="4 5">Homodimer.</text>
</comment>
<evidence type="ECO:0000256" key="1">
    <source>
        <dbReference type="ARBA" id="ARBA00022642"/>
    </source>
</evidence>
<dbReference type="GO" id="GO:0030429">
    <property type="term" value="F:kynureninase activity"/>
    <property type="evidence" value="ECO:0007669"/>
    <property type="project" value="UniProtKB-UniRule"/>
</dbReference>
<dbReference type="GO" id="GO:0043420">
    <property type="term" value="P:anthranilate metabolic process"/>
    <property type="evidence" value="ECO:0007669"/>
    <property type="project" value="UniProtKB-UniRule"/>
</dbReference>
<feature type="binding site" evidence="4">
    <location>
        <begin position="179"/>
        <end position="182"/>
    </location>
    <ligand>
        <name>pyridoxal 5'-phosphate</name>
        <dbReference type="ChEBI" id="CHEBI:597326"/>
    </ligand>
</feature>
<dbReference type="InterPro" id="IPR000192">
    <property type="entry name" value="Aminotrans_V_dom"/>
</dbReference>
<comment type="catalytic activity">
    <reaction evidence="5">
        <text>3-hydroxy-L-kynurenine + H2O = 3-hydroxyanthranilate + L-alanine + H(+)</text>
        <dbReference type="Rhea" id="RHEA:25143"/>
        <dbReference type="ChEBI" id="CHEBI:15377"/>
        <dbReference type="ChEBI" id="CHEBI:15378"/>
        <dbReference type="ChEBI" id="CHEBI:36559"/>
        <dbReference type="ChEBI" id="CHEBI:57972"/>
        <dbReference type="ChEBI" id="CHEBI:58125"/>
        <dbReference type="EC" id="3.7.1.3"/>
    </reaction>
</comment>
<dbReference type="GO" id="GO:0034354">
    <property type="term" value="P:'de novo' NAD+ biosynthetic process from L-tryptophan"/>
    <property type="evidence" value="ECO:0007669"/>
    <property type="project" value="UniProtKB-UniRule"/>
</dbReference>
<evidence type="ECO:0000256" key="3">
    <source>
        <dbReference type="ARBA" id="ARBA00022898"/>
    </source>
</evidence>
<comment type="function">
    <text evidence="4 5">Catalyzes the cleavage of L-kynurenine (L-Kyn) and L-3-hydroxykynurenine (L-3OHKyn) into anthranilic acid (AA) and 3-hydroxyanthranilic acid (3-OHAA), respectively.</text>
</comment>
<evidence type="ECO:0000256" key="4">
    <source>
        <dbReference type="HAMAP-Rule" id="MF_03017"/>
    </source>
</evidence>
<accession>A0A9P6N6S2</accession>
<dbReference type="InterPro" id="IPR015421">
    <property type="entry name" value="PyrdxlP-dep_Trfase_major"/>
</dbReference>
<feature type="domain" description="Aminotransferase class V" evidence="6">
    <location>
        <begin position="210"/>
        <end position="296"/>
    </location>
</feature>
<keyword evidence="2 4" id="KW-0378">Hydrolase</keyword>
<keyword evidence="4 5" id="KW-0963">Cytoplasm</keyword>
<gene>
    <name evidence="4" type="primary">BNA5</name>
    <name evidence="7" type="ORF">CROQUDRAFT_674527</name>
</gene>
<evidence type="ECO:0000256" key="5">
    <source>
        <dbReference type="PIRNR" id="PIRNR038800"/>
    </source>
</evidence>
<dbReference type="GO" id="GO:0097053">
    <property type="term" value="P:L-kynurenine catabolic process"/>
    <property type="evidence" value="ECO:0007669"/>
    <property type="project" value="UniProtKB-UniRule"/>
</dbReference>
<dbReference type="NCBIfam" id="TIGR01814">
    <property type="entry name" value="kynureninase"/>
    <property type="match status" value="1"/>
</dbReference>
<keyword evidence="3 4" id="KW-0663">Pyridoxal phosphate</keyword>
<dbReference type="Proteomes" id="UP000886653">
    <property type="component" value="Unassembled WGS sequence"/>
</dbReference>
<dbReference type="GO" id="GO:0019805">
    <property type="term" value="P:quinolinate biosynthetic process"/>
    <property type="evidence" value="ECO:0007669"/>
    <property type="project" value="UniProtKB-UniRule"/>
</dbReference>
<feature type="binding site" evidence="4">
    <location>
        <position position="289"/>
    </location>
    <ligand>
        <name>pyridoxal 5'-phosphate</name>
        <dbReference type="ChEBI" id="CHEBI:597326"/>
    </ligand>
</feature>
<dbReference type="GO" id="GO:0005737">
    <property type="term" value="C:cytoplasm"/>
    <property type="evidence" value="ECO:0007669"/>
    <property type="project" value="UniProtKB-SubCell"/>
</dbReference>
<dbReference type="PANTHER" id="PTHR14084:SF0">
    <property type="entry name" value="KYNURENINASE"/>
    <property type="match status" value="1"/>
</dbReference>
<feature type="binding site" evidence="4">
    <location>
        <position position="264"/>
    </location>
    <ligand>
        <name>pyridoxal 5'-phosphate</name>
        <dbReference type="ChEBI" id="CHEBI:597326"/>
    </ligand>
</feature>
<comment type="caution">
    <text evidence="4">Lacks conserved residue(s) required for the propagation of feature annotation.</text>
</comment>
<feature type="binding site" evidence="4">
    <location>
        <position position="352"/>
    </location>
    <ligand>
        <name>pyridoxal 5'-phosphate</name>
        <dbReference type="ChEBI" id="CHEBI:597326"/>
    </ligand>
</feature>
<protein>
    <recommendedName>
        <fullName evidence="4 5">Kynureninase</fullName>
        <ecNumber evidence="4 5">3.7.1.3</ecNumber>
    </recommendedName>
    <alternativeName>
        <fullName evidence="4">Biosynthesis of nicotinic acid protein 5</fullName>
    </alternativeName>
    <alternativeName>
        <fullName evidence="4">L-kynurenine hydrolase</fullName>
    </alternativeName>
</protein>
<feature type="modified residue" description="N6-(pyridoxal phosphate)lysine" evidence="4">
    <location>
        <position position="290"/>
    </location>
</feature>
<feature type="binding site" evidence="4">
    <location>
        <position position="267"/>
    </location>
    <ligand>
        <name>pyridoxal 5'-phosphate</name>
        <dbReference type="ChEBI" id="CHEBI:597326"/>
    </ligand>
</feature>
<comment type="pathway">
    <text evidence="4 5">Cofactor biosynthesis; NAD(+) biosynthesis; quinolinate from L-kynurenine: step 2/3.</text>
</comment>
<dbReference type="Gene3D" id="3.90.1150.10">
    <property type="entry name" value="Aspartate Aminotransferase, domain 1"/>
    <property type="match status" value="1"/>
</dbReference>
<dbReference type="InterPro" id="IPR015424">
    <property type="entry name" value="PyrdxlP-dep_Trfase"/>
</dbReference>
<comment type="catalytic activity">
    <reaction evidence="4 5">
        <text>L-kynurenine + H2O = anthranilate + L-alanine + H(+)</text>
        <dbReference type="Rhea" id="RHEA:16813"/>
        <dbReference type="ChEBI" id="CHEBI:15377"/>
        <dbReference type="ChEBI" id="CHEBI:15378"/>
        <dbReference type="ChEBI" id="CHEBI:16567"/>
        <dbReference type="ChEBI" id="CHEBI:57959"/>
        <dbReference type="ChEBI" id="CHEBI:57972"/>
        <dbReference type="EC" id="3.7.1.3"/>
    </reaction>
</comment>
<feature type="binding site" evidence="4">
    <location>
        <position position="151"/>
    </location>
    <ligand>
        <name>pyridoxal 5'-phosphate</name>
        <dbReference type="ChEBI" id="CHEBI:597326"/>
    </ligand>
</feature>
<dbReference type="OrthoDB" id="5978656at2759"/>
<dbReference type="GO" id="GO:0019441">
    <property type="term" value="P:L-tryptophan catabolic process to kynurenine"/>
    <property type="evidence" value="ECO:0007669"/>
    <property type="project" value="TreeGrafter"/>
</dbReference>
<evidence type="ECO:0000259" key="6">
    <source>
        <dbReference type="Pfam" id="PF00266"/>
    </source>
</evidence>
<dbReference type="InterPro" id="IPR015422">
    <property type="entry name" value="PyrdxlP-dep_Trfase_small"/>
</dbReference>